<evidence type="ECO:0000313" key="2">
    <source>
        <dbReference type="EMBL" id="MPM25905.1"/>
    </source>
</evidence>
<dbReference type="SUPFAM" id="SSF102588">
    <property type="entry name" value="LmbE-like"/>
    <property type="match status" value="1"/>
</dbReference>
<comment type="caution">
    <text evidence="2">The sequence shown here is derived from an EMBL/GenBank/DDBJ whole genome shotgun (WGS) entry which is preliminary data.</text>
</comment>
<dbReference type="Pfam" id="PF09992">
    <property type="entry name" value="NAGPA"/>
    <property type="match status" value="1"/>
</dbReference>
<dbReference type="Gene3D" id="3.40.50.10320">
    <property type="entry name" value="LmbE-like"/>
    <property type="match status" value="1"/>
</dbReference>
<protein>
    <submittedName>
        <fullName evidence="2">1D-myo-inositol 2-acetamido-2-deoxy-alpha-D-glucopyranoside deacetylase</fullName>
        <ecNumber evidence="2">3.5.1.103</ecNumber>
    </submittedName>
</protein>
<keyword evidence="2" id="KW-0378">Hydrolase</keyword>
<accession>A0A644YBJ0</accession>
<dbReference type="GO" id="GO:0035595">
    <property type="term" value="F:N-acetylglucosaminylinositol deacetylase activity"/>
    <property type="evidence" value="ECO:0007669"/>
    <property type="project" value="UniProtKB-EC"/>
</dbReference>
<proteinExistence type="predicted"/>
<dbReference type="EC" id="3.5.1.103" evidence="2"/>
<dbReference type="InterPro" id="IPR018711">
    <property type="entry name" value="NAGPA"/>
</dbReference>
<organism evidence="2">
    <name type="scientific">bioreactor metagenome</name>
    <dbReference type="NCBI Taxonomy" id="1076179"/>
    <lineage>
        <taxon>unclassified sequences</taxon>
        <taxon>metagenomes</taxon>
        <taxon>ecological metagenomes</taxon>
    </lineage>
</organism>
<dbReference type="PANTHER" id="PTHR40446">
    <property type="entry name" value="N-ACETYLGLUCOSAMINE-1-PHOSPHODIESTER ALPHA-N-ACETYLGLUCOSAMINIDASE"/>
    <property type="match status" value="1"/>
</dbReference>
<reference evidence="2" key="1">
    <citation type="submission" date="2019-08" db="EMBL/GenBank/DDBJ databases">
        <authorList>
            <person name="Kucharzyk K."/>
            <person name="Murdoch R.W."/>
            <person name="Higgins S."/>
            <person name="Loffler F."/>
        </authorList>
    </citation>
    <scope>NUCLEOTIDE SEQUENCE</scope>
</reference>
<evidence type="ECO:0000259" key="1">
    <source>
        <dbReference type="Pfam" id="PF09992"/>
    </source>
</evidence>
<name>A0A644YBJ0_9ZZZZ</name>
<dbReference type="PANTHER" id="PTHR40446:SF2">
    <property type="entry name" value="N-ACETYLGLUCOSAMINE-1-PHOSPHODIESTER ALPHA-N-ACETYLGLUCOSAMINIDASE"/>
    <property type="match status" value="1"/>
</dbReference>
<feature type="domain" description="Phosphodiester glycosidase" evidence="1">
    <location>
        <begin position="278"/>
        <end position="454"/>
    </location>
</feature>
<dbReference type="EMBL" id="VSSQ01004605">
    <property type="protein sequence ID" value="MPM25905.1"/>
    <property type="molecule type" value="Genomic_DNA"/>
</dbReference>
<sequence length="477" mass="53209">MEDVERVWTLAAVQSFLTDTIRQYKPAVIVTHDPNGEYGHGAHMLAAKQVYACVSRAASERYNKESVELYGTWQTQRVFYHLYGDEKFVIDRNAKLAAFSGKTAVEVETALYMSFSNQYRYNLDVGDKTYSVAKYGLAYSAPELEPLTKVNNFFFGLDPALLNGPGKKPTVAITASQIESGVAQSVETSQDQYFRNADDPEEVIVEDWENEHWEYKTDTLSIIIDRVHTTNINNQPVCYCVAQVRMRYEDAFRAGVRGDETSSKARVEKPTFMARRYKAVLAVTGDNLDVAEPEIKGIIMRNGVLFNNLSAADTAALYPDLSMRIFSPGETTYEQLLAEGVLNTFSFGPTLIRDGVVNSNAKRTMLGKVNPRTGIGMVEPGHFVVITVDGRQANYSRGLSIDAFMHLFYIYGCQQAYNLDGGNSTAMVFMGEHLNQHPGVPESKSGQRSLPDMLMWGYSEQVPSVDDPVLHDSTGEE</sequence>
<dbReference type="AlphaFoldDB" id="A0A644YBJ0"/>
<gene>
    <name evidence="2" type="primary">mshB_5</name>
    <name evidence="2" type="ORF">SDC9_72406</name>
</gene>
<dbReference type="InterPro" id="IPR024078">
    <property type="entry name" value="LmbE-like_dom_sf"/>
</dbReference>